<dbReference type="OrthoDB" id="8846334at2"/>
<feature type="transmembrane region" description="Helical" evidence="6">
    <location>
        <begin position="108"/>
        <end position="128"/>
    </location>
</feature>
<evidence type="ECO:0000313" key="7">
    <source>
        <dbReference type="EMBL" id="SFE61591.1"/>
    </source>
</evidence>
<proteinExistence type="predicted"/>
<evidence type="ECO:0000256" key="1">
    <source>
        <dbReference type="ARBA" id="ARBA00004651"/>
    </source>
</evidence>
<dbReference type="STRING" id="1177982.SAMN04489711_103295"/>
<feature type="transmembrane region" description="Helical" evidence="6">
    <location>
        <begin position="184"/>
        <end position="207"/>
    </location>
</feature>
<feature type="transmembrane region" description="Helical" evidence="6">
    <location>
        <begin position="302"/>
        <end position="321"/>
    </location>
</feature>
<evidence type="ECO:0000256" key="3">
    <source>
        <dbReference type="ARBA" id="ARBA00022692"/>
    </source>
</evidence>
<organism evidence="7 8">
    <name type="scientific">Paracidovorax wautersii</name>
    <dbReference type="NCBI Taxonomy" id="1177982"/>
    <lineage>
        <taxon>Bacteria</taxon>
        <taxon>Pseudomonadati</taxon>
        <taxon>Pseudomonadota</taxon>
        <taxon>Betaproteobacteria</taxon>
        <taxon>Burkholderiales</taxon>
        <taxon>Comamonadaceae</taxon>
        <taxon>Paracidovorax</taxon>
    </lineage>
</organism>
<reference evidence="8" key="1">
    <citation type="submission" date="2016-10" db="EMBL/GenBank/DDBJ databases">
        <authorList>
            <person name="Varghese N."/>
            <person name="Submissions S."/>
        </authorList>
    </citation>
    <scope>NUCLEOTIDE SEQUENCE [LARGE SCALE GENOMIC DNA]</scope>
    <source>
        <strain evidence="8">DSM 27981</strain>
    </source>
</reference>
<evidence type="ECO:0000256" key="2">
    <source>
        <dbReference type="ARBA" id="ARBA00022475"/>
    </source>
</evidence>
<feature type="transmembrane region" description="Helical" evidence="6">
    <location>
        <begin position="135"/>
        <end position="152"/>
    </location>
</feature>
<sequence>MTTTTASTPAASAATRPPAPGLLDHALRLRWAGPVLLALAALPPLAAALGEDFYIGLATRILIFALAATSLNLILGFGGMVSFGHAAFVGTGAYAVGILMQQGVMSAWIAWPAAVLASALFALLVGAISLRTRGVYFIMITLAFAQMLYYLMVSVKAWGGEDGLTLPGRSMLGGGFDLGDDTRFYYVVLALFALCFVGIQRLLNARFGHVLQAIRENETRMGAIGFPVYRYQLAAFTLAGAMAGLAGALLANQSSFVSPSLLQWNQSGLLMVMVILGGVGHLWGGFIGAVVFLLLEELLSAYTIHWQFILGALLLLVVLAAPRGLAGLLRRGGGRA</sequence>
<name>A0A1I2BZL3_9BURK</name>
<dbReference type="InterPro" id="IPR001851">
    <property type="entry name" value="ABC_transp_permease"/>
</dbReference>
<protein>
    <submittedName>
        <fullName evidence="7">Amino acid/amide ABC transporter membrane protein 2, HAAT family</fullName>
    </submittedName>
</protein>
<keyword evidence="2" id="KW-1003">Cell membrane</keyword>
<dbReference type="PANTHER" id="PTHR30482">
    <property type="entry name" value="HIGH-AFFINITY BRANCHED-CHAIN AMINO ACID TRANSPORT SYSTEM PERMEASE"/>
    <property type="match status" value="1"/>
</dbReference>
<dbReference type="PANTHER" id="PTHR30482:SF17">
    <property type="entry name" value="ABC TRANSPORTER ATP-BINDING PROTEIN"/>
    <property type="match status" value="1"/>
</dbReference>
<dbReference type="RefSeq" id="WP_092938685.1">
    <property type="nucleotide sequence ID" value="NZ_FONX01000003.1"/>
</dbReference>
<feature type="transmembrane region" description="Helical" evidence="6">
    <location>
        <begin position="228"/>
        <end position="250"/>
    </location>
</feature>
<keyword evidence="4 6" id="KW-1133">Transmembrane helix</keyword>
<feature type="transmembrane region" description="Helical" evidence="6">
    <location>
        <begin position="270"/>
        <end position="295"/>
    </location>
</feature>
<accession>A0A1I2BZL3</accession>
<keyword evidence="3 6" id="KW-0812">Transmembrane</keyword>
<dbReference type="Proteomes" id="UP000199119">
    <property type="component" value="Unassembled WGS sequence"/>
</dbReference>
<dbReference type="GO" id="GO:0005886">
    <property type="term" value="C:plasma membrane"/>
    <property type="evidence" value="ECO:0007669"/>
    <property type="project" value="UniProtKB-SubCell"/>
</dbReference>
<evidence type="ECO:0000256" key="4">
    <source>
        <dbReference type="ARBA" id="ARBA00022989"/>
    </source>
</evidence>
<evidence type="ECO:0000256" key="6">
    <source>
        <dbReference type="SAM" id="Phobius"/>
    </source>
</evidence>
<dbReference type="AlphaFoldDB" id="A0A1I2BZL3"/>
<dbReference type="EMBL" id="FONX01000003">
    <property type="protein sequence ID" value="SFE61591.1"/>
    <property type="molecule type" value="Genomic_DNA"/>
</dbReference>
<keyword evidence="8" id="KW-1185">Reference proteome</keyword>
<keyword evidence="5 6" id="KW-0472">Membrane</keyword>
<comment type="subcellular location">
    <subcellularLocation>
        <location evidence="1">Cell membrane</location>
        <topology evidence="1">Multi-pass membrane protein</topology>
    </subcellularLocation>
</comment>
<evidence type="ECO:0000313" key="8">
    <source>
        <dbReference type="Proteomes" id="UP000199119"/>
    </source>
</evidence>
<dbReference type="GO" id="GO:0015658">
    <property type="term" value="F:branched-chain amino acid transmembrane transporter activity"/>
    <property type="evidence" value="ECO:0007669"/>
    <property type="project" value="InterPro"/>
</dbReference>
<dbReference type="Pfam" id="PF02653">
    <property type="entry name" value="BPD_transp_2"/>
    <property type="match status" value="1"/>
</dbReference>
<dbReference type="InterPro" id="IPR043428">
    <property type="entry name" value="LivM-like"/>
</dbReference>
<feature type="transmembrane region" description="Helical" evidence="6">
    <location>
        <begin position="61"/>
        <end position="88"/>
    </location>
</feature>
<feature type="transmembrane region" description="Helical" evidence="6">
    <location>
        <begin position="31"/>
        <end position="49"/>
    </location>
</feature>
<gene>
    <name evidence="7" type="ORF">SAMN04489711_103295</name>
</gene>
<dbReference type="CDD" id="cd06581">
    <property type="entry name" value="TM_PBP1_LivM_like"/>
    <property type="match status" value="1"/>
</dbReference>
<evidence type="ECO:0000256" key="5">
    <source>
        <dbReference type="ARBA" id="ARBA00023136"/>
    </source>
</evidence>